<dbReference type="AlphaFoldDB" id="A0A7X6DUV6"/>
<accession>A0A7X6DUV6</accession>
<sequence>MDKILENLLFISSEPISKAQMIEILQLETAQEVEDLDATIARLTKEYENRGLQLVEVAGGYQVMTQAPYSKWIQRLRKMTPIRLSEEARLTLAIIAYRQPITRTAIEEIRGVDCESVLETLRSYNLIHIVGDISGAFLWCTTDRFLQLLHLKNLGDLPAITHQKNRF</sequence>
<dbReference type="GO" id="GO:0051301">
    <property type="term" value="P:cell division"/>
    <property type="evidence" value="ECO:0007669"/>
    <property type="project" value="UniProtKB-KW"/>
</dbReference>
<evidence type="ECO:0000313" key="6">
    <source>
        <dbReference type="Proteomes" id="UP000534783"/>
    </source>
</evidence>
<protein>
    <submittedName>
        <fullName evidence="5">SMC-Scp complex subunit ScpB</fullName>
    </submittedName>
</protein>
<keyword evidence="1" id="KW-0963">Cytoplasm</keyword>
<evidence type="ECO:0000256" key="2">
    <source>
        <dbReference type="ARBA" id="ARBA00022618"/>
    </source>
</evidence>
<evidence type="ECO:0000256" key="4">
    <source>
        <dbReference type="ARBA" id="ARBA00023306"/>
    </source>
</evidence>
<dbReference type="InterPro" id="IPR005234">
    <property type="entry name" value="ScpB_csome_segregation"/>
</dbReference>
<dbReference type="InterPro" id="IPR036388">
    <property type="entry name" value="WH-like_DNA-bd_sf"/>
</dbReference>
<dbReference type="Gene3D" id="1.10.10.10">
    <property type="entry name" value="Winged helix-like DNA-binding domain superfamily/Winged helix DNA-binding domain"/>
    <property type="match status" value="2"/>
</dbReference>
<keyword evidence="4" id="KW-0131">Cell cycle</keyword>
<gene>
    <name evidence="5" type="primary">scpB</name>
    <name evidence="5" type="ORF">MNODULE_22895</name>
</gene>
<dbReference type="EMBL" id="VTOW01000009">
    <property type="protein sequence ID" value="NKE73609.1"/>
    <property type="molecule type" value="Genomic_DNA"/>
</dbReference>
<dbReference type="Proteomes" id="UP000534783">
    <property type="component" value="Unassembled WGS sequence"/>
</dbReference>
<proteinExistence type="predicted"/>
<keyword evidence="6" id="KW-1185">Reference proteome</keyword>
<dbReference type="PANTHER" id="PTHR34298">
    <property type="entry name" value="SEGREGATION AND CONDENSATION PROTEIN B"/>
    <property type="match status" value="1"/>
</dbReference>
<evidence type="ECO:0000313" key="5">
    <source>
        <dbReference type="EMBL" id="NKE73609.1"/>
    </source>
</evidence>
<organism evidence="5 6">
    <name type="scientific">Candidatus Manganitrophus noduliformans</name>
    <dbReference type="NCBI Taxonomy" id="2606439"/>
    <lineage>
        <taxon>Bacteria</taxon>
        <taxon>Pseudomonadati</taxon>
        <taxon>Nitrospirota</taxon>
        <taxon>Nitrospiria</taxon>
        <taxon>Candidatus Troglogloeales</taxon>
        <taxon>Candidatus Manganitrophaceae</taxon>
        <taxon>Candidatus Manganitrophus</taxon>
    </lineage>
</organism>
<keyword evidence="2" id="KW-0132">Cell division</keyword>
<dbReference type="NCBIfam" id="TIGR00281">
    <property type="entry name" value="SMC-Scp complex subunit ScpB"/>
    <property type="match status" value="1"/>
</dbReference>
<name>A0A7X6DUV6_9BACT</name>
<comment type="caution">
    <text evidence="5">The sequence shown here is derived from an EMBL/GenBank/DDBJ whole genome shotgun (WGS) entry which is preliminary data.</text>
</comment>
<dbReference type="PIRSF" id="PIRSF019345">
    <property type="entry name" value="ScpB"/>
    <property type="match status" value="1"/>
</dbReference>
<dbReference type="RefSeq" id="WP_168063572.1">
    <property type="nucleotide sequence ID" value="NZ_VTOW01000009.1"/>
</dbReference>
<dbReference type="InterPro" id="IPR036390">
    <property type="entry name" value="WH_DNA-bd_sf"/>
</dbReference>
<reference evidence="5 6" key="1">
    <citation type="journal article" date="2020" name="Nature">
        <title>Bacterial chemolithoautotrophy via manganese oxidation.</title>
        <authorList>
            <person name="Yu H."/>
            <person name="Leadbetter J.R."/>
        </authorList>
    </citation>
    <scope>NUCLEOTIDE SEQUENCE [LARGE SCALE GENOMIC DNA]</scope>
    <source>
        <strain evidence="5 6">Mn-1</strain>
    </source>
</reference>
<dbReference type="GO" id="GO:0051304">
    <property type="term" value="P:chromosome separation"/>
    <property type="evidence" value="ECO:0007669"/>
    <property type="project" value="InterPro"/>
</dbReference>
<evidence type="ECO:0000256" key="3">
    <source>
        <dbReference type="ARBA" id="ARBA00022829"/>
    </source>
</evidence>
<dbReference type="PANTHER" id="PTHR34298:SF2">
    <property type="entry name" value="SEGREGATION AND CONDENSATION PROTEIN B"/>
    <property type="match status" value="1"/>
</dbReference>
<dbReference type="Pfam" id="PF04079">
    <property type="entry name" value="SMC_ScpB"/>
    <property type="match status" value="1"/>
</dbReference>
<keyword evidence="3" id="KW-0159">Chromosome partition</keyword>
<dbReference type="SUPFAM" id="SSF46785">
    <property type="entry name" value="Winged helix' DNA-binding domain"/>
    <property type="match status" value="2"/>
</dbReference>
<evidence type="ECO:0000256" key="1">
    <source>
        <dbReference type="ARBA" id="ARBA00022490"/>
    </source>
</evidence>